<dbReference type="Pfam" id="PF01510">
    <property type="entry name" value="Amidase_2"/>
    <property type="match status" value="1"/>
</dbReference>
<protein>
    <submittedName>
        <fullName evidence="2">Peptidoglycan recognition protein</fullName>
    </submittedName>
</protein>
<comment type="caution">
    <text evidence="2">The sequence shown here is derived from an EMBL/GenBank/DDBJ whole genome shotgun (WGS) entry which is preliminary data.</text>
</comment>
<proteinExistence type="predicted"/>
<dbReference type="InterPro" id="IPR002502">
    <property type="entry name" value="Amidase_domain"/>
</dbReference>
<dbReference type="SMART" id="SM00644">
    <property type="entry name" value="Ami_2"/>
    <property type="match status" value="1"/>
</dbReference>
<evidence type="ECO:0000259" key="1">
    <source>
        <dbReference type="SMART" id="SM00644"/>
    </source>
</evidence>
<keyword evidence="3" id="KW-1185">Reference proteome</keyword>
<dbReference type="InterPro" id="IPR036505">
    <property type="entry name" value="Amidase/PGRP_sf"/>
</dbReference>
<evidence type="ECO:0000313" key="2">
    <source>
        <dbReference type="EMBL" id="MBO0447964.1"/>
    </source>
</evidence>
<sequence length="240" mass="26695">MVVSYSGIAGRRGKNPTRIVLHNDGGSQGATAAFYKSWLENHNPELGFAHEYIASDGTYQAENAGNCAWHCANVAGNRDYYGIEICQSLGNEATFKANEQKAFKRAAQLCKQWGLNPSTAIFPLHRELSSTDCPHRSFALHGKSNAAVKAYYVEQVKKYYNGGTQMAKYATEPGTYEVIKVGSAGYEYLFDDVGRKSKRRVRLAKGSRIYFRELQKYGSIRVAKTAVGFMTANLEYVKKV</sequence>
<dbReference type="Proteomes" id="UP000664256">
    <property type="component" value="Unassembled WGS sequence"/>
</dbReference>
<dbReference type="CDD" id="cd06583">
    <property type="entry name" value="PGRP"/>
    <property type="match status" value="1"/>
</dbReference>
<evidence type="ECO:0000313" key="3">
    <source>
        <dbReference type="Proteomes" id="UP000664256"/>
    </source>
</evidence>
<dbReference type="Gene3D" id="3.40.80.10">
    <property type="entry name" value="Peptidoglycan recognition protein-like"/>
    <property type="match status" value="1"/>
</dbReference>
<dbReference type="SUPFAM" id="SSF55846">
    <property type="entry name" value="N-acetylmuramoyl-L-alanine amidase-like"/>
    <property type="match status" value="1"/>
</dbReference>
<organism evidence="2 3">
    <name type="scientific">Candidatus Enterococcus myersii</name>
    <dbReference type="NCBI Taxonomy" id="2815322"/>
    <lineage>
        <taxon>Bacteria</taxon>
        <taxon>Bacillati</taxon>
        <taxon>Bacillota</taxon>
        <taxon>Bacilli</taxon>
        <taxon>Lactobacillales</taxon>
        <taxon>Enterococcaceae</taxon>
        <taxon>Enterococcus</taxon>
    </lineage>
</organism>
<feature type="domain" description="N-acetylmuramoyl-L-alanine amidase" evidence="1">
    <location>
        <begin position="6"/>
        <end position="144"/>
    </location>
</feature>
<reference evidence="2 3" key="1">
    <citation type="submission" date="2021-03" db="EMBL/GenBank/DDBJ databases">
        <title>Enterococcal diversity collection.</title>
        <authorList>
            <person name="Gilmore M.S."/>
            <person name="Schwartzman J."/>
            <person name="Van Tyne D."/>
            <person name="Martin M."/>
            <person name="Earl A.M."/>
            <person name="Manson A.L."/>
            <person name="Straub T."/>
            <person name="Salamzade R."/>
            <person name="Saavedra J."/>
            <person name="Lebreton F."/>
            <person name="Prichula J."/>
            <person name="Schaufler K."/>
            <person name="Gaca A."/>
            <person name="Sgardioli B."/>
            <person name="Wagenaar J."/>
            <person name="Strong T."/>
        </authorList>
    </citation>
    <scope>NUCLEOTIDE SEQUENCE [LARGE SCALE GENOMIC DNA]</scope>
    <source>
        <strain evidence="2 3">MJM12</strain>
    </source>
</reference>
<gene>
    <name evidence="2" type="ORF">JZO76_00275</name>
</gene>
<dbReference type="RefSeq" id="WP_206902175.1">
    <property type="nucleotide sequence ID" value="NZ_JAFLVT010000001.1"/>
</dbReference>
<accession>A0ABS3H3I1</accession>
<name>A0ABS3H3I1_9ENTE</name>
<dbReference type="EMBL" id="JAFLVT010000001">
    <property type="protein sequence ID" value="MBO0447964.1"/>
    <property type="molecule type" value="Genomic_DNA"/>
</dbReference>